<evidence type="ECO:0000256" key="3">
    <source>
        <dbReference type="ARBA" id="ARBA00022576"/>
    </source>
</evidence>
<dbReference type="GO" id="GO:0004084">
    <property type="term" value="F:branched-chain-amino-acid transaminase activity"/>
    <property type="evidence" value="ECO:0007669"/>
    <property type="project" value="UniProtKB-EC"/>
</dbReference>
<keyword evidence="3 10" id="KW-0032">Aminotransferase</keyword>
<protein>
    <recommendedName>
        <fullName evidence="10">Branched-chain-amino-acid aminotransferase</fullName>
        <ecNumber evidence="10">2.6.1.42</ecNumber>
    </recommendedName>
</protein>
<dbReference type="SUPFAM" id="SSF56752">
    <property type="entry name" value="D-aminoacid aminotransferase-like PLP-dependent enzymes"/>
    <property type="match status" value="1"/>
</dbReference>
<name>A0A3N4KIX1_9PEZI</name>
<evidence type="ECO:0000256" key="2">
    <source>
        <dbReference type="ARBA" id="ARBA00009320"/>
    </source>
</evidence>
<proteinExistence type="inferred from homology"/>
<dbReference type="Proteomes" id="UP000277580">
    <property type="component" value="Unassembled WGS sequence"/>
</dbReference>
<keyword evidence="7 10" id="KW-0100">Branched-chain amino acid biosynthesis</keyword>
<keyword evidence="4 10" id="KW-0028">Amino-acid biosynthesis</keyword>
<comment type="similarity">
    <text evidence="2 8">Belongs to the class-IV pyridoxal-phosphate-dependent aminotransferase family.</text>
</comment>
<keyword evidence="6 9" id="KW-0663">Pyridoxal phosphate</keyword>
<dbReference type="GO" id="GO:0005739">
    <property type="term" value="C:mitochondrion"/>
    <property type="evidence" value="ECO:0007669"/>
    <property type="project" value="TreeGrafter"/>
</dbReference>
<dbReference type="InParanoid" id="A0A3N4KIX1"/>
<dbReference type="InterPro" id="IPR036038">
    <property type="entry name" value="Aminotransferase-like"/>
</dbReference>
<evidence type="ECO:0000256" key="7">
    <source>
        <dbReference type="ARBA" id="ARBA00023304"/>
    </source>
</evidence>
<dbReference type="FunFam" id="3.20.10.10:FF:000004">
    <property type="entry name" value="Branched-chain-amino-acid aminotransferase"/>
    <property type="match status" value="1"/>
</dbReference>
<dbReference type="OrthoDB" id="1732691at2759"/>
<sequence length="456" mass="50340">MSPPSAIQQSLTESAVASSIAVHNRTETTNVGTAAVPVTSSSTPDLPELDASKLKITITKNPKPFIEDVSGIEWGNQDVCTDHMITAKWTDATGWEAPELKPYGPLEDLMPTASCLQYATECFEGLKAYRGYDGAVRMFRPNRNAARMLISSTRIALPSFPPSALEELIKTLIAHDAPKWLPKPGTCIYVRPTMIGTGVALGVQKPREARLFIVAALFPILDTKPMKLLASSENSIRAWPGGFGYAKVGANYGPSLMAQKEAQSRGYDQILWLFDKSCLVTEAGASNFFVIWRNRETNKLELVTAPLDDKIILNGVTRRSLLELARARLTGTEGEIEGLDVIERKYTMHEVVEAAQEGRLIEAFAAGTAYFVTSVIDIHFRGVDIQPLEKAGKYTLLLKNWLQGIVYGKERHEWAHTIKEVGFKSEPQDEDEIEALAQKIREMKSNPAWSAAFARV</sequence>
<comment type="catalytic activity">
    <reaction evidence="10">
        <text>L-valine + 2-oxoglutarate = 3-methyl-2-oxobutanoate + L-glutamate</text>
        <dbReference type="Rhea" id="RHEA:24813"/>
        <dbReference type="ChEBI" id="CHEBI:11851"/>
        <dbReference type="ChEBI" id="CHEBI:16810"/>
        <dbReference type="ChEBI" id="CHEBI:29985"/>
        <dbReference type="ChEBI" id="CHEBI:57762"/>
        <dbReference type="EC" id="2.6.1.42"/>
    </reaction>
</comment>
<reference evidence="11 12" key="1">
    <citation type="journal article" date="2018" name="Nat. Ecol. Evol.">
        <title>Pezizomycetes genomes reveal the molecular basis of ectomycorrhizal truffle lifestyle.</title>
        <authorList>
            <person name="Murat C."/>
            <person name="Payen T."/>
            <person name="Noel B."/>
            <person name="Kuo A."/>
            <person name="Morin E."/>
            <person name="Chen J."/>
            <person name="Kohler A."/>
            <person name="Krizsan K."/>
            <person name="Balestrini R."/>
            <person name="Da Silva C."/>
            <person name="Montanini B."/>
            <person name="Hainaut M."/>
            <person name="Levati E."/>
            <person name="Barry K.W."/>
            <person name="Belfiori B."/>
            <person name="Cichocki N."/>
            <person name="Clum A."/>
            <person name="Dockter R.B."/>
            <person name="Fauchery L."/>
            <person name="Guy J."/>
            <person name="Iotti M."/>
            <person name="Le Tacon F."/>
            <person name="Lindquist E.A."/>
            <person name="Lipzen A."/>
            <person name="Malagnac F."/>
            <person name="Mello A."/>
            <person name="Molinier V."/>
            <person name="Miyauchi S."/>
            <person name="Poulain J."/>
            <person name="Riccioni C."/>
            <person name="Rubini A."/>
            <person name="Sitrit Y."/>
            <person name="Splivallo R."/>
            <person name="Traeger S."/>
            <person name="Wang M."/>
            <person name="Zifcakova L."/>
            <person name="Wipf D."/>
            <person name="Zambonelli A."/>
            <person name="Paolocci F."/>
            <person name="Nowrousian M."/>
            <person name="Ottonello S."/>
            <person name="Baldrian P."/>
            <person name="Spatafora J.W."/>
            <person name="Henrissat B."/>
            <person name="Nagy L.G."/>
            <person name="Aury J.M."/>
            <person name="Wincker P."/>
            <person name="Grigoriev I.V."/>
            <person name="Bonfante P."/>
            <person name="Martin F.M."/>
        </authorList>
    </citation>
    <scope>NUCLEOTIDE SEQUENCE [LARGE SCALE GENOMIC DNA]</scope>
    <source>
        <strain evidence="11 12">CCBAS932</strain>
    </source>
</reference>
<dbReference type="InterPro" id="IPR001544">
    <property type="entry name" value="Aminotrans_IV"/>
</dbReference>
<evidence type="ECO:0000313" key="11">
    <source>
        <dbReference type="EMBL" id="RPB10514.1"/>
    </source>
</evidence>
<dbReference type="CDD" id="cd01557">
    <property type="entry name" value="BCAT_beta_family"/>
    <property type="match status" value="1"/>
</dbReference>
<evidence type="ECO:0000256" key="4">
    <source>
        <dbReference type="ARBA" id="ARBA00022605"/>
    </source>
</evidence>
<dbReference type="InterPro" id="IPR018300">
    <property type="entry name" value="Aminotrans_IV_CS"/>
</dbReference>
<keyword evidence="12" id="KW-1185">Reference proteome</keyword>
<evidence type="ECO:0000256" key="8">
    <source>
        <dbReference type="RuleBase" id="RU004106"/>
    </source>
</evidence>
<dbReference type="Gene3D" id="3.30.470.10">
    <property type="match status" value="1"/>
</dbReference>
<dbReference type="InterPro" id="IPR033939">
    <property type="entry name" value="BCAT_family"/>
</dbReference>
<evidence type="ECO:0000256" key="9">
    <source>
        <dbReference type="RuleBase" id="RU004516"/>
    </source>
</evidence>
<dbReference type="GO" id="GO:0009099">
    <property type="term" value="P:L-valine biosynthetic process"/>
    <property type="evidence" value="ECO:0007669"/>
    <property type="project" value="TreeGrafter"/>
</dbReference>
<dbReference type="EC" id="2.6.1.42" evidence="10"/>
<evidence type="ECO:0000256" key="6">
    <source>
        <dbReference type="ARBA" id="ARBA00022898"/>
    </source>
</evidence>
<dbReference type="EMBL" id="ML119142">
    <property type="protein sequence ID" value="RPB10514.1"/>
    <property type="molecule type" value="Genomic_DNA"/>
</dbReference>
<dbReference type="PANTHER" id="PTHR11825:SF69">
    <property type="entry name" value="BRANCHED-CHAIN-AMINO-ACID AMINOTRANSFERASE"/>
    <property type="match status" value="1"/>
</dbReference>
<comment type="cofactor">
    <cofactor evidence="1 9">
        <name>pyridoxal 5'-phosphate</name>
        <dbReference type="ChEBI" id="CHEBI:597326"/>
    </cofactor>
</comment>
<dbReference type="Gene3D" id="3.20.10.10">
    <property type="entry name" value="D-amino Acid Aminotransferase, subunit A, domain 2"/>
    <property type="match status" value="1"/>
</dbReference>
<dbReference type="GO" id="GO:0009098">
    <property type="term" value="P:L-leucine biosynthetic process"/>
    <property type="evidence" value="ECO:0007669"/>
    <property type="project" value="TreeGrafter"/>
</dbReference>
<dbReference type="InterPro" id="IPR005786">
    <property type="entry name" value="B_amino_transII"/>
</dbReference>
<dbReference type="PIRSF" id="PIRSF006468">
    <property type="entry name" value="BCAT1"/>
    <property type="match status" value="1"/>
</dbReference>
<evidence type="ECO:0000256" key="10">
    <source>
        <dbReference type="RuleBase" id="RU004517"/>
    </source>
</evidence>
<accession>A0A3N4KIX1</accession>
<organism evidence="11 12">
    <name type="scientific">Morchella conica CCBAS932</name>
    <dbReference type="NCBI Taxonomy" id="1392247"/>
    <lineage>
        <taxon>Eukaryota</taxon>
        <taxon>Fungi</taxon>
        <taxon>Dikarya</taxon>
        <taxon>Ascomycota</taxon>
        <taxon>Pezizomycotina</taxon>
        <taxon>Pezizomycetes</taxon>
        <taxon>Pezizales</taxon>
        <taxon>Morchellaceae</taxon>
        <taxon>Morchella</taxon>
    </lineage>
</organism>
<keyword evidence="5 10" id="KW-0808">Transferase</keyword>
<dbReference type="STRING" id="1392247.A0A3N4KIX1"/>
<dbReference type="InterPro" id="IPR043132">
    <property type="entry name" value="BCAT-like_C"/>
</dbReference>
<dbReference type="PROSITE" id="PS00770">
    <property type="entry name" value="AA_TRANSFER_CLASS_4"/>
    <property type="match status" value="1"/>
</dbReference>
<dbReference type="AlphaFoldDB" id="A0A3N4KIX1"/>
<comment type="catalytic activity">
    <reaction evidence="10">
        <text>L-leucine + 2-oxoglutarate = 4-methyl-2-oxopentanoate + L-glutamate</text>
        <dbReference type="Rhea" id="RHEA:18321"/>
        <dbReference type="ChEBI" id="CHEBI:16810"/>
        <dbReference type="ChEBI" id="CHEBI:17865"/>
        <dbReference type="ChEBI" id="CHEBI:29985"/>
        <dbReference type="ChEBI" id="CHEBI:57427"/>
        <dbReference type="EC" id="2.6.1.42"/>
    </reaction>
</comment>
<dbReference type="Pfam" id="PF01063">
    <property type="entry name" value="Aminotran_4"/>
    <property type="match status" value="1"/>
</dbReference>
<evidence type="ECO:0000256" key="1">
    <source>
        <dbReference type="ARBA" id="ARBA00001933"/>
    </source>
</evidence>
<gene>
    <name evidence="11" type="ORF">P167DRAFT_554357</name>
</gene>
<evidence type="ECO:0000256" key="5">
    <source>
        <dbReference type="ARBA" id="ARBA00022679"/>
    </source>
</evidence>
<dbReference type="InterPro" id="IPR043131">
    <property type="entry name" value="BCAT-like_N"/>
</dbReference>
<dbReference type="PANTHER" id="PTHR11825">
    <property type="entry name" value="SUBGROUP IIII AMINOTRANSFERASE"/>
    <property type="match status" value="1"/>
</dbReference>
<evidence type="ECO:0000313" key="12">
    <source>
        <dbReference type="Proteomes" id="UP000277580"/>
    </source>
</evidence>
<comment type="catalytic activity">
    <reaction evidence="10">
        <text>L-isoleucine + 2-oxoglutarate = (S)-3-methyl-2-oxopentanoate + L-glutamate</text>
        <dbReference type="Rhea" id="RHEA:24801"/>
        <dbReference type="ChEBI" id="CHEBI:16810"/>
        <dbReference type="ChEBI" id="CHEBI:29985"/>
        <dbReference type="ChEBI" id="CHEBI:35146"/>
        <dbReference type="ChEBI" id="CHEBI:58045"/>
        <dbReference type="EC" id="2.6.1.42"/>
    </reaction>
</comment>